<dbReference type="InterPro" id="IPR008920">
    <property type="entry name" value="TF_FadR/GntR_C"/>
</dbReference>
<keyword evidence="2" id="KW-0238">DNA-binding</keyword>
<keyword evidence="1" id="KW-0805">Transcription regulation</keyword>
<dbReference type="Pfam" id="PF00392">
    <property type="entry name" value="GntR"/>
    <property type="match status" value="1"/>
</dbReference>
<dbReference type="Gene3D" id="1.20.120.530">
    <property type="entry name" value="GntR ligand-binding domain-like"/>
    <property type="match status" value="1"/>
</dbReference>
<keyword evidence="6" id="KW-1185">Reference proteome</keyword>
<evidence type="ECO:0000256" key="1">
    <source>
        <dbReference type="ARBA" id="ARBA00023015"/>
    </source>
</evidence>
<evidence type="ECO:0000313" key="6">
    <source>
        <dbReference type="Proteomes" id="UP000287361"/>
    </source>
</evidence>
<feature type="domain" description="HTH gntR-type" evidence="4">
    <location>
        <begin position="21"/>
        <end position="88"/>
    </location>
</feature>
<protein>
    <submittedName>
        <fullName evidence="5">GntR family transcriptional regulator</fullName>
    </submittedName>
</protein>
<dbReference type="InterPro" id="IPR036388">
    <property type="entry name" value="WH-like_DNA-bd_sf"/>
</dbReference>
<dbReference type="Gene3D" id="1.10.10.10">
    <property type="entry name" value="Winged helix-like DNA-binding domain superfamily/Winged helix DNA-binding domain"/>
    <property type="match status" value="1"/>
</dbReference>
<evidence type="ECO:0000256" key="3">
    <source>
        <dbReference type="ARBA" id="ARBA00023163"/>
    </source>
</evidence>
<dbReference type="CDD" id="cd07377">
    <property type="entry name" value="WHTH_GntR"/>
    <property type="match status" value="1"/>
</dbReference>
<dbReference type="OrthoDB" id="9799482at2"/>
<dbReference type="InterPro" id="IPR036390">
    <property type="entry name" value="WH_DNA-bd_sf"/>
</dbReference>
<dbReference type="Pfam" id="PF07729">
    <property type="entry name" value="FCD"/>
    <property type="match status" value="1"/>
</dbReference>
<comment type="caution">
    <text evidence="5">The sequence shown here is derived from an EMBL/GenBank/DDBJ whole genome shotgun (WGS) entry which is preliminary data.</text>
</comment>
<dbReference type="PANTHER" id="PTHR43537:SF5">
    <property type="entry name" value="UXU OPERON TRANSCRIPTIONAL REGULATOR"/>
    <property type="match status" value="1"/>
</dbReference>
<evidence type="ECO:0000256" key="2">
    <source>
        <dbReference type="ARBA" id="ARBA00023125"/>
    </source>
</evidence>
<evidence type="ECO:0000259" key="4">
    <source>
        <dbReference type="PROSITE" id="PS50949"/>
    </source>
</evidence>
<dbReference type="GO" id="GO:0003700">
    <property type="term" value="F:DNA-binding transcription factor activity"/>
    <property type="evidence" value="ECO:0007669"/>
    <property type="project" value="InterPro"/>
</dbReference>
<proteinExistence type="predicted"/>
<keyword evidence="3" id="KW-0804">Transcription</keyword>
<accession>A0A401LCS1</accession>
<dbReference type="SUPFAM" id="SSF48008">
    <property type="entry name" value="GntR ligand-binding domain-like"/>
    <property type="match status" value="1"/>
</dbReference>
<organism evidence="5 6">
    <name type="scientific">Anaerotignum faecicola</name>
    <dbReference type="NCBI Taxonomy" id="2358141"/>
    <lineage>
        <taxon>Bacteria</taxon>
        <taxon>Bacillati</taxon>
        <taxon>Bacillota</taxon>
        <taxon>Clostridia</taxon>
        <taxon>Lachnospirales</taxon>
        <taxon>Anaerotignaceae</taxon>
        <taxon>Anaerotignum</taxon>
    </lineage>
</organism>
<dbReference type="PRINTS" id="PR00035">
    <property type="entry name" value="HTHGNTR"/>
</dbReference>
<dbReference type="EMBL" id="BHVZ01000001">
    <property type="protein sequence ID" value="GCB29357.1"/>
    <property type="molecule type" value="Genomic_DNA"/>
</dbReference>
<dbReference type="GO" id="GO:0003677">
    <property type="term" value="F:DNA binding"/>
    <property type="evidence" value="ECO:0007669"/>
    <property type="project" value="UniProtKB-KW"/>
</dbReference>
<dbReference type="AlphaFoldDB" id="A0A401LCS1"/>
<dbReference type="InterPro" id="IPR000524">
    <property type="entry name" value="Tscrpt_reg_HTH_GntR"/>
</dbReference>
<dbReference type="InterPro" id="IPR011711">
    <property type="entry name" value="GntR_C"/>
</dbReference>
<reference evidence="5 6" key="1">
    <citation type="submission" date="2018-10" db="EMBL/GenBank/DDBJ databases">
        <title>Draft Genome Sequence of Anaerotignum sp. KCTC 15736.</title>
        <authorList>
            <person name="Choi S.H."/>
            <person name="Kim J.S."/>
            <person name="Kang S.W."/>
            <person name="Lee J.S."/>
            <person name="Park S.H."/>
        </authorList>
    </citation>
    <scope>NUCLEOTIDE SEQUENCE [LARGE SCALE GENOMIC DNA]</scope>
    <source>
        <strain evidence="5 6">KCTC 15736</strain>
    </source>
</reference>
<evidence type="ECO:0000313" key="5">
    <source>
        <dbReference type="EMBL" id="GCB29357.1"/>
    </source>
</evidence>
<sequence>MEERDYLAENAAYLKKDLGKNNISQNLFQRFKELITNGQLPAGYMMPNENVVSEQLGIGRSTLREAYTALAVFGFIRRSKAGTFVNEIDNIVNIAPFSITVENSDLNDLLEFRYMLEGETASYAAKRATKDDIAQLEYYYEKMKEFRHDVNQFVDYDSMFHMQVAVATHNKLLMSTMLASKDSFENGIRLAMRESLTQNPRVIDVTIELHGKIIEAIKGGDYQTAYTAMREHISYVNLTVKYG</sequence>
<dbReference type="PROSITE" id="PS50949">
    <property type="entry name" value="HTH_GNTR"/>
    <property type="match status" value="1"/>
</dbReference>
<dbReference type="SMART" id="SM00895">
    <property type="entry name" value="FCD"/>
    <property type="match status" value="1"/>
</dbReference>
<dbReference type="SMART" id="SM00345">
    <property type="entry name" value="HTH_GNTR"/>
    <property type="match status" value="1"/>
</dbReference>
<dbReference type="Proteomes" id="UP000287361">
    <property type="component" value="Unassembled WGS sequence"/>
</dbReference>
<gene>
    <name evidence="5" type="ORF">KGMB03357_10180</name>
</gene>
<name>A0A401LCS1_9FIRM</name>
<dbReference type="SUPFAM" id="SSF46785">
    <property type="entry name" value="Winged helix' DNA-binding domain"/>
    <property type="match status" value="1"/>
</dbReference>
<dbReference type="PANTHER" id="PTHR43537">
    <property type="entry name" value="TRANSCRIPTIONAL REGULATOR, GNTR FAMILY"/>
    <property type="match status" value="1"/>
</dbReference>